<sequence length="44" mass="5445">MQARAVFQINMNMNFQAFCTRWKESIRIRREHIRARQLFFSKAL</sequence>
<accession>A0A2R3J393</accession>
<dbReference type="EMBL" id="CP027169">
    <property type="protein sequence ID" value="AVK08615.1"/>
    <property type="molecule type" value="Genomic_DNA"/>
</dbReference>
<gene>
    <name evidence="1" type="ORF">CSB93_0472</name>
</gene>
<proteinExistence type="predicted"/>
<evidence type="ECO:0000313" key="1">
    <source>
        <dbReference type="EMBL" id="AVK08615.1"/>
    </source>
</evidence>
<evidence type="ECO:0000313" key="2">
    <source>
        <dbReference type="Proteomes" id="UP000238390"/>
    </source>
</evidence>
<dbReference type="AlphaFoldDB" id="A0A2R3J393"/>
<reference evidence="1 2" key="1">
    <citation type="submission" date="2018-02" db="EMBL/GenBank/DDBJ databases">
        <title>FDA/CDC Antimicrobial Resistant Isolate Bank Genome Sequencing.</title>
        <authorList>
            <person name="Benahmed F.H."/>
            <person name="Lutgring J.D."/>
            <person name="Yoo B."/>
            <person name="Machado M."/>
            <person name="Brown A."/>
            <person name="McAllister G."/>
            <person name="Perry A."/>
            <person name="Halpin A.L."/>
            <person name="Vavikolanu K."/>
            <person name="Ott S."/>
            <person name="Zhao X."/>
            <person name="Tallon L.J."/>
            <person name="Sadzewicz L."/>
            <person name="Aluvathingal J."/>
            <person name="Nadendla S."/>
            <person name="Voskania-kordi A."/>
            <person name="Simonyan V."/>
            <person name="Patel J."/>
            <person name="Shawar R.M."/>
        </authorList>
    </citation>
    <scope>NUCLEOTIDE SEQUENCE [LARGE SCALE GENOMIC DNA]</scope>
    <source>
        <strain evidence="1 2">AR_0356</strain>
    </source>
</reference>
<organism evidence="1 2">
    <name type="scientific">Pseudomonas paraeruginosa</name>
    <dbReference type="NCBI Taxonomy" id="2994495"/>
    <lineage>
        <taxon>Bacteria</taxon>
        <taxon>Pseudomonadati</taxon>
        <taxon>Pseudomonadota</taxon>
        <taxon>Gammaproteobacteria</taxon>
        <taxon>Pseudomonadales</taxon>
        <taxon>Pseudomonadaceae</taxon>
        <taxon>Pseudomonas</taxon>
    </lineage>
</organism>
<name>A0A2R3J393_9PSED</name>
<dbReference type="Proteomes" id="UP000238390">
    <property type="component" value="Chromosome"/>
</dbReference>
<keyword evidence="2" id="KW-1185">Reference proteome</keyword>
<protein>
    <submittedName>
        <fullName evidence="1">Uncharacterized protein</fullName>
    </submittedName>
</protein>